<dbReference type="InterPro" id="IPR001789">
    <property type="entry name" value="Sig_transdc_resp-reg_receiver"/>
</dbReference>
<dbReference type="SUPFAM" id="SSF46894">
    <property type="entry name" value="C-terminal effector domain of the bipartite response regulators"/>
    <property type="match status" value="1"/>
</dbReference>
<dbReference type="STRING" id="857265.WG78_12080"/>
<dbReference type="PROSITE" id="PS50043">
    <property type="entry name" value="HTH_LUXR_2"/>
    <property type="match status" value="1"/>
</dbReference>
<dbReference type="SMART" id="SM00448">
    <property type="entry name" value="REC"/>
    <property type="match status" value="1"/>
</dbReference>
<dbReference type="PROSITE" id="PS50110">
    <property type="entry name" value="RESPONSE_REGULATORY"/>
    <property type="match status" value="1"/>
</dbReference>
<dbReference type="AlphaFoldDB" id="A0A0N0GN94"/>
<sequence length="247" mass="26971">MAPRLIRQQGYCCGDPGYPNISGVYITDDFTMLAISKRILEHPLILVDHRELVREGLSRLINELADISLAAQTGDGLACLRLVEQIQPDVVVCSAQLPGMTGIELMTRLRDMHPSPRTVLVGGQESHDWVNHAVRAGVSGLVMQRDSSNEFLAAITAARDGRLYLSSIANALFSGHSGGATSACLTPRQREILHLYAMGQGTKQIAYGLGLSVKTVATHREQILARLGLRNTTDLIRYAIREGMIEL</sequence>
<dbReference type="InterPro" id="IPR000792">
    <property type="entry name" value="Tscrpt_reg_LuxR_C"/>
</dbReference>
<dbReference type="CDD" id="cd17535">
    <property type="entry name" value="REC_NarL-like"/>
    <property type="match status" value="1"/>
</dbReference>
<proteinExistence type="predicted"/>
<dbReference type="PANTHER" id="PTHR43214">
    <property type="entry name" value="TWO-COMPONENT RESPONSE REGULATOR"/>
    <property type="match status" value="1"/>
</dbReference>
<comment type="caution">
    <text evidence="5">Lacks conserved residue(s) required for the propagation of feature annotation.</text>
</comment>
<dbReference type="SMART" id="SM00421">
    <property type="entry name" value="HTH_LUXR"/>
    <property type="match status" value="1"/>
</dbReference>
<keyword evidence="9" id="KW-1185">Reference proteome</keyword>
<dbReference type="Gene3D" id="3.40.50.2300">
    <property type="match status" value="1"/>
</dbReference>
<evidence type="ECO:0000313" key="9">
    <source>
        <dbReference type="Proteomes" id="UP000037939"/>
    </source>
</evidence>
<dbReference type="GO" id="GO:0003677">
    <property type="term" value="F:DNA binding"/>
    <property type="evidence" value="ECO:0007669"/>
    <property type="project" value="UniProtKB-KW"/>
</dbReference>
<keyword evidence="1" id="KW-0597">Phosphoprotein</keyword>
<dbReference type="Pfam" id="PF00072">
    <property type="entry name" value="Response_reg"/>
    <property type="match status" value="1"/>
</dbReference>
<reference evidence="8 9" key="1">
    <citation type="submission" date="2015-07" db="EMBL/GenBank/DDBJ databases">
        <title>Draft genome sequence of the Amantichitinum ursilacus IGB-41, a new chitin-degrading bacterium.</title>
        <authorList>
            <person name="Kirstahler P."/>
            <person name="Guenther M."/>
            <person name="Grumaz C."/>
            <person name="Rupp S."/>
            <person name="Zibek S."/>
            <person name="Sohn K."/>
        </authorList>
    </citation>
    <scope>NUCLEOTIDE SEQUENCE [LARGE SCALE GENOMIC DNA]</scope>
    <source>
        <strain evidence="8 9">IGB-41</strain>
    </source>
</reference>
<feature type="domain" description="HTH luxR-type" evidence="6">
    <location>
        <begin position="178"/>
        <end position="243"/>
    </location>
</feature>
<evidence type="ECO:0000256" key="4">
    <source>
        <dbReference type="ARBA" id="ARBA00023163"/>
    </source>
</evidence>
<dbReference type="Proteomes" id="UP000037939">
    <property type="component" value="Unassembled WGS sequence"/>
</dbReference>
<evidence type="ECO:0000313" key="8">
    <source>
        <dbReference type="EMBL" id="KPC52582.1"/>
    </source>
</evidence>
<dbReference type="PANTHER" id="PTHR43214:SF41">
    <property type="entry name" value="NITRATE_NITRITE RESPONSE REGULATOR PROTEIN NARP"/>
    <property type="match status" value="1"/>
</dbReference>
<dbReference type="SUPFAM" id="SSF52172">
    <property type="entry name" value="CheY-like"/>
    <property type="match status" value="1"/>
</dbReference>
<dbReference type="Pfam" id="PF00196">
    <property type="entry name" value="GerE"/>
    <property type="match status" value="1"/>
</dbReference>
<gene>
    <name evidence="8" type="primary">nreC_1</name>
    <name evidence="8" type="ORF">WG78_12080</name>
</gene>
<dbReference type="CDD" id="cd06170">
    <property type="entry name" value="LuxR_C_like"/>
    <property type="match status" value="1"/>
</dbReference>
<feature type="domain" description="Response regulatory" evidence="7">
    <location>
        <begin position="43"/>
        <end position="159"/>
    </location>
</feature>
<dbReference type="EMBL" id="LAQT01000009">
    <property type="protein sequence ID" value="KPC52582.1"/>
    <property type="molecule type" value="Genomic_DNA"/>
</dbReference>
<accession>A0A0N0GN94</accession>
<organism evidence="8 9">
    <name type="scientific">Amantichitinum ursilacus</name>
    <dbReference type="NCBI Taxonomy" id="857265"/>
    <lineage>
        <taxon>Bacteria</taxon>
        <taxon>Pseudomonadati</taxon>
        <taxon>Pseudomonadota</taxon>
        <taxon>Betaproteobacteria</taxon>
        <taxon>Neisseriales</taxon>
        <taxon>Chitinibacteraceae</taxon>
        <taxon>Amantichitinum</taxon>
    </lineage>
</organism>
<keyword evidence="4" id="KW-0804">Transcription</keyword>
<evidence type="ECO:0000259" key="6">
    <source>
        <dbReference type="PROSITE" id="PS50043"/>
    </source>
</evidence>
<comment type="caution">
    <text evidence="8">The sequence shown here is derived from an EMBL/GenBank/DDBJ whole genome shotgun (WGS) entry which is preliminary data.</text>
</comment>
<dbReference type="GO" id="GO:0006355">
    <property type="term" value="P:regulation of DNA-templated transcription"/>
    <property type="evidence" value="ECO:0007669"/>
    <property type="project" value="InterPro"/>
</dbReference>
<evidence type="ECO:0000256" key="3">
    <source>
        <dbReference type="ARBA" id="ARBA00023125"/>
    </source>
</evidence>
<dbReference type="GO" id="GO:0000160">
    <property type="term" value="P:phosphorelay signal transduction system"/>
    <property type="evidence" value="ECO:0007669"/>
    <property type="project" value="InterPro"/>
</dbReference>
<dbReference type="PRINTS" id="PR00038">
    <property type="entry name" value="HTHLUXR"/>
</dbReference>
<evidence type="ECO:0000256" key="5">
    <source>
        <dbReference type="PROSITE-ProRule" id="PRU00169"/>
    </source>
</evidence>
<keyword evidence="3" id="KW-0238">DNA-binding</keyword>
<dbReference type="InterPro" id="IPR058245">
    <property type="entry name" value="NreC/VraR/RcsB-like_REC"/>
</dbReference>
<protein>
    <submittedName>
        <fullName evidence="8">Oxygen regulatory protein NreC</fullName>
    </submittedName>
</protein>
<keyword evidence="2" id="KW-0805">Transcription regulation</keyword>
<name>A0A0N0GN94_9NEIS</name>
<dbReference type="InterPro" id="IPR039420">
    <property type="entry name" value="WalR-like"/>
</dbReference>
<evidence type="ECO:0000259" key="7">
    <source>
        <dbReference type="PROSITE" id="PS50110"/>
    </source>
</evidence>
<evidence type="ECO:0000256" key="2">
    <source>
        <dbReference type="ARBA" id="ARBA00023015"/>
    </source>
</evidence>
<dbReference type="InterPro" id="IPR011006">
    <property type="entry name" value="CheY-like_superfamily"/>
</dbReference>
<evidence type="ECO:0000256" key="1">
    <source>
        <dbReference type="ARBA" id="ARBA00022553"/>
    </source>
</evidence>
<dbReference type="InterPro" id="IPR016032">
    <property type="entry name" value="Sig_transdc_resp-reg_C-effctor"/>
</dbReference>